<evidence type="ECO:0000313" key="6">
    <source>
        <dbReference type="Proteomes" id="UP000001542"/>
    </source>
</evidence>
<dbReference type="InterPro" id="IPR001806">
    <property type="entry name" value="Small_GTPase"/>
</dbReference>
<name>A2DQG8_TRIV3</name>
<dbReference type="VEuPathDB" id="TrichDB:TVAGG3_1010090"/>
<dbReference type="SMART" id="SM00174">
    <property type="entry name" value="RHO"/>
    <property type="match status" value="1"/>
</dbReference>
<dbReference type="InterPro" id="IPR027417">
    <property type="entry name" value="P-loop_NTPase"/>
</dbReference>
<reference evidence="5" key="2">
    <citation type="journal article" date="2007" name="Science">
        <title>Draft genome sequence of the sexually transmitted pathogen Trichomonas vaginalis.</title>
        <authorList>
            <person name="Carlton J.M."/>
            <person name="Hirt R.P."/>
            <person name="Silva J.C."/>
            <person name="Delcher A.L."/>
            <person name="Schatz M."/>
            <person name="Zhao Q."/>
            <person name="Wortman J.R."/>
            <person name="Bidwell S.L."/>
            <person name="Alsmark U.C.M."/>
            <person name="Besteiro S."/>
            <person name="Sicheritz-Ponten T."/>
            <person name="Noel C.J."/>
            <person name="Dacks J.B."/>
            <person name="Foster P.G."/>
            <person name="Simillion C."/>
            <person name="Van de Peer Y."/>
            <person name="Miranda-Saavedra D."/>
            <person name="Barton G.J."/>
            <person name="Westrop G.D."/>
            <person name="Mueller S."/>
            <person name="Dessi D."/>
            <person name="Fiori P.L."/>
            <person name="Ren Q."/>
            <person name="Paulsen I."/>
            <person name="Zhang H."/>
            <person name="Bastida-Corcuera F.D."/>
            <person name="Simoes-Barbosa A."/>
            <person name="Brown M.T."/>
            <person name="Hayes R.D."/>
            <person name="Mukherjee M."/>
            <person name="Okumura C.Y."/>
            <person name="Schneider R."/>
            <person name="Smith A.J."/>
            <person name="Vanacova S."/>
            <person name="Villalvazo M."/>
            <person name="Haas B.J."/>
            <person name="Pertea M."/>
            <person name="Feldblyum T.V."/>
            <person name="Utterback T.R."/>
            <person name="Shu C.L."/>
            <person name="Osoegawa K."/>
            <person name="de Jong P.J."/>
            <person name="Hrdy I."/>
            <person name="Horvathova L."/>
            <person name="Zubacova Z."/>
            <person name="Dolezal P."/>
            <person name="Malik S.B."/>
            <person name="Logsdon J.M. Jr."/>
            <person name="Henze K."/>
            <person name="Gupta A."/>
            <person name="Wang C.C."/>
            <person name="Dunne R.L."/>
            <person name="Upcroft J.A."/>
            <person name="Upcroft P."/>
            <person name="White O."/>
            <person name="Salzberg S.L."/>
            <person name="Tang P."/>
            <person name="Chiu C.-H."/>
            <person name="Lee Y.-S."/>
            <person name="Embley T.M."/>
            <person name="Coombs G.H."/>
            <person name="Mottram J.C."/>
            <person name="Tachezy J."/>
            <person name="Fraser-Liggett C.M."/>
            <person name="Johnson P.J."/>
        </authorList>
    </citation>
    <scope>NUCLEOTIDE SEQUENCE [LARGE SCALE GENOMIC DNA]</scope>
    <source>
        <strain evidence="5">G3</strain>
    </source>
</reference>
<dbReference type="OMA" id="ACRMWIQ"/>
<proteinExistence type="inferred from homology"/>
<dbReference type="InterPro" id="IPR005225">
    <property type="entry name" value="Small_GTP-bd"/>
</dbReference>
<evidence type="ECO:0000256" key="2">
    <source>
        <dbReference type="ARBA" id="ARBA00006270"/>
    </source>
</evidence>
<dbReference type="GO" id="GO:0005525">
    <property type="term" value="F:GTP binding"/>
    <property type="evidence" value="ECO:0007669"/>
    <property type="project" value="InterPro"/>
</dbReference>
<dbReference type="eggNOG" id="KOG0086">
    <property type="taxonomic scope" value="Eukaryota"/>
</dbReference>
<comment type="subcellular location">
    <subcellularLocation>
        <location evidence="1">Endomembrane system</location>
    </subcellularLocation>
</comment>
<dbReference type="PROSITE" id="PS51419">
    <property type="entry name" value="RAB"/>
    <property type="match status" value="1"/>
</dbReference>
<dbReference type="CDD" id="cd00154">
    <property type="entry name" value="Rab"/>
    <property type="match status" value="1"/>
</dbReference>
<organism evidence="5 6">
    <name type="scientific">Trichomonas vaginalis (strain ATCC PRA-98 / G3)</name>
    <dbReference type="NCBI Taxonomy" id="412133"/>
    <lineage>
        <taxon>Eukaryota</taxon>
        <taxon>Metamonada</taxon>
        <taxon>Parabasalia</taxon>
        <taxon>Trichomonadida</taxon>
        <taxon>Trichomonadidae</taxon>
        <taxon>Trichomonas</taxon>
    </lineage>
</organism>
<dbReference type="Proteomes" id="UP000001542">
    <property type="component" value="Unassembled WGS sequence"/>
</dbReference>
<keyword evidence="6" id="KW-1185">Reference proteome</keyword>
<dbReference type="SMR" id="A2DQG8"/>
<dbReference type="NCBIfam" id="TIGR00231">
    <property type="entry name" value="small_GTP"/>
    <property type="match status" value="1"/>
</dbReference>
<dbReference type="PRINTS" id="PR00449">
    <property type="entry name" value="RASTRNSFRMNG"/>
</dbReference>
<dbReference type="GO" id="GO:0006887">
    <property type="term" value="P:exocytosis"/>
    <property type="evidence" value="ECO:0000318"/>
    <property type="project" value="GO_Central"/>
</dbReference>
<dbReference type="VEuPathDB" id="TrichDB:TVAG_320200"/>
<evidence type="ECO:0000256" key="1">
    <source>
        <dbReference type="ARBA" id="ARBA00004308"/>
    </source>
</evidence>
<evidence type="ECO:0000256" key="4">
    <source>
        <dbReference type="ARBA" id="ARBA00023136"/>
    </source>
</evidence>
<dbReference type="RefSeq" id="XP_001330794.1">
    <property type="nucleotide sequence ID" value="XM_001330758.1"/>
</dbReference>
<accession>A2DQG8</accession>
<reference evidence="5" key="1">
    <citation type="submission" date="2006-10" db="EMBL/GenBank/DDBJ databases">
        <authorList>
            <person name="Amadeo P."/>
            <person name="Zhao Q."/>
            <person name="Wortman J."/>
            <person name="Fraser-Liggett C."/>
            <person name="Carlton J."/>
        </authorList>
    </citation>
    <scope>NUCLEOTIDE SEQUENCE</scope>
    <source>
        <strain evidence="5">G3</strain>
    </source>
</reference>
<gene>
    <name evidence="5" type="ORF">TVAG_320200</name>
</gene>
<dbReference type="FunFam" id="3.40.50.300:FF:000586">
    <property type="entry name" value="Rab family GTPase"/>
    <property type="match status" value="1"/>
</dbReference>
<dbReference type="KEGG" id="tva:4775442"/>
<dbReference type="GO" id="GO:0003924">
    <property type="term" value="F:GTPase activity"/>
    <property type="evidence" value="ECO:0000318"/>
    <property type="project" value="GO_Central"/>
</dbReference>
<evidence type="ECO:0000256" key="3">
    <source>
        <dbReference type="ARBA" id="ARBA00022741"/>
    </source>
</evidence>
<keyword evidence="3" id="KW-0547">Nucleotide-binding</keyword>
<dbReference type="PROSITE" id="PS51421">
    <property type="entry name" value="RAS"/>
    <property type="match status" value="1"/>
</dbReference>
<keyword evidence="4" id="KW-0472">Membrane</keyword>
<dbReference type="STRING" id="5722.A2DQG8"/>
<dbReference type="GO" id="GO:0012505">
    <property type="term" value="C:endomembrane system"/>
    <property type="evidence" value="ECO:0007669"/>
    <property type="project" value="UniProtKB-SubCell"/>
</dbReference>
<dbReference type="InParanoid" id="A2DQG8"/>
<dbReference type="OrthoDB" id="9989112at2759"/>
<dbReference type="Pfam" id="PF00071">
    <property type="entry name" value="Ras"/>
    <property type="match status" value="1"/>
</dbReference>
<sequence length="203" mass="22056">MSKLPEANYKIVVVGSSGVGKTSIVQRLVDGIYSEEKQSTVGVEFKTFTITTDSEVAKFSIWDTAGQERFRSVSKAYFRGAAGGILTFALDNQQSFQELDGWLNDLQSLATPNAVILLIGNKLDCNEGRQITTQEAMDYAQRHGLEYLETSAKDGTNVNEAFVRLAKTLHENVKSGKLVGAFQPPTAPHIATADKKADSGCNC</sequence>
<dbReference type="InterPro" id="IPR050209">
    <property type="entry name" value="Rab_GTPases_membrane_traffic"/>
</dbReference>
<dbReference type="SMART" id="SM00173">
    <property type="entry name" value="RAS"/>
    <property type="match status" value="1"/>
</dbReference>
<dbReference type="SMART" id="SM00175">
    <property type="entry name" value="RAB"/>
    <property type="match status" value="1"/>
</dbReference>
<dbReference type="PROSITE" id="PS51417">
    <property type="entry name" value="ARF"/>
    <property type="match status" value="1"/>
</dbReference>
<dbReference type="SUPFAM" id="SSF52540">
    <property type="entry name" value="P-loop containing nucleoside triphosphate hydrolases"/>
    <property type="match status" value="1"/>
</dbReference>
<dbReference type="GO" id="GO:0016020">
    <property type="term" value="C:membrane"/>
    <property type="evidence" value="ECO:0000318"/>
    <property type="project" value="GO_Central"/>
</dbReference>
<protein>
    <submittedName>
        <fullName evidence="5">Ras family protein</fullName>
    </submittedName>
</protein>
<dbReference type="EMBL" id="DS113231">
    <property type="protein sequence ID" value="EAY17425.1"/>
    <property type="molecule type" value="Genomic_DNA"/>
</dbReference>
<dbReference type="Gene3D" id="3.40.50.300">
    <property type="entry name" value="P-loop containing nucleotide triphosphate hydrolases"/>
    <property type="match status" value="1"/>
</dbReference>
<dbReference type="AlphaFoldDB" id="A2DQG8"/>
<evidence type="ECO:0000313" key="5">
    <source>
        <dbReference type="EMBL" id="EAY17425.1"/>
    </source>
</evidence>
<comment type="similarity">
    <text evidence="2">Belongs to the small GTPase superfamily. Rab family.</text>
</comment>
<dbReference type="PANTHER" id="PTHR47979">
    <property type="entry name" value="DRAB11-RELATED"/>
    <property type="match status" value="1"/>
</dbReference>
<dbReference type="SMART" id="SM00176">
    <property type="entry name" value="RAN"/>
    <property type="match status" value="1"/>
</dbReference>